<evidence type="ECO:0000313" key="2">
    <source>
        <dbReference type="Proteomes" id="UP000249135"/>
    </source>
</evidence>
<organism evidence="1 2">
    <name type="scientific">Variovorax paradoxus</name>
    <dbReference type="NCBI Taxonomy" id="34073"/>
    <lineage>
        <taxon>Bacteria</taxon>
        <taxon>Pseudomonadati</taxon>
        <taxon>Pseudomonadota</taxon>
        <taxon>Betaproteobacteria</taxon>
        <taxon>Burkholderiales</taxon>
        <taxon>Comamonadaceae</taxon>
        <taxon>Variovorax</taxon>
    </lineage>
</organism>
<name>A0A2W5PUP4_VARPD</name>
<dbReference type="AlphaFoldDB" id="A0A2W5PUP4"/>
<gene>
    <name evidence="1" type="ORF">DI563_23860</name>
</gene>
<proteinExistence type="predicted"/>
<dbReference type="Gene3D" id="3.40.50.1240">
    <property type="entry name" value="Phosphoglycerate mutase-like"/>
    <property type="match status" value="1"/>
</dbReference>
<dbReference type="InterPro" id="IPR029033">
    <property type="entry name" value="His_PPase_superfam"/>
</dbReference>
<dbReference type="InterPro" id="IPR013078">
    <property type="entry name" value="His_Pase_superF_clade-1"/>
</dbReference>
<dbReference type="SUPFAM" id="SSF53254">
    <property type="entry name" value="Phosphoglycerate mutase-like"/>
    <property type="match status" value="1"/>
</dbReference>
<comment type="caution">
    <text evidence="1">The sequence shown here is derived from an EMBL/GenBank/DDBJ whole genome shotgun (WGS) entry which is preliminary data.</text>
</comment>
<accession>A0A2W5PUP4</accession>
<evidence type="ECO:0000313" key="1">
    <source>
        <dbReference type="EMBL" id="PZQ66315.1"/>
    </source>
</evidence>
<dbReference type="Proteomes" id="UP000249135">
    <property type="component" value="Unassembled WGS sequence"/>
</dbReference>
<dbReference type="EMBL" id="QFPP01000431">
    <property type="protein sequence ID" value="PZQ66315.1"/>
    <property type="molecule type" value="Genomic_DNA"/>
</dbReference>
<dbReference type="Pfam" id="PF00300">
    <property type="entry name" value="His_Phos_1"/>
    <property type="match status" value="1"/>
</dbReference>
<sequence length="188" mass="20082">MQRRPFFLGLALAGAGCTPLASEHDPAVQVLRQGGCVLLLRHARTEPGVGDPPGFRLGECSTQRNLSEAGREDARAVGRWFAAAGLRPQAVRSSAWCRCIDTAQLAFGGSVPWPPLDSTFDSPSLSPSATQALRDALAAIPPRRFEVWVTHQVNITALTGEVPAMGEGLVVGPQAHVLARWQAQREKG</sequence>
<dbReference type="SMART" id="SM00855">
    <property type="entry name" value="PGAM"/>
    <property type="match status" value="1"/>
</dbReference>
<protein>
    <submittedName>
        <fullName evidence="1">Histidine phosphatase family protein</fullName>
    </submittedName>
</protein>
<dbReference type="CDD" id="cd07040">
    <property type="entry name" value="HP"/>
    <property type="match status" value="1"/>
</dbReference>
<reference evidence="1 2" key="1">
    <citation type="submission" date="2017-08" db="EMBL/GenBank/DDBJ databases">
        <title>Infants hospitalized years apart are colonized by the same room-sourced microbial strains.</title>
        <authorList>
            <person name="Brooks B."/>
            <person name="Olm M.R."/>
            <person name="Firek B.A."/>
            <person name="Baker R."/>
            <person name="Thomas B.C."/>
            <person name="Morowitz M.J."/>
            <person name="Banfield J.F."/>
        </authorList>
    </citation>
    <scope>NUCLEOTIDE SEQUENCE [LARGE SCALE GENOMIC DNA]</scope>
    <source>
        <strain evidence="1">S2_005_003_R2_41</strain>
    </source>
</reference>
<dbReference type="PROSITE" id="PS51257">
    <property type="entry name" value="PROKAR_LIPOPROTEIN"/>
    <property type="match status" value="1"/>
</dbReference>